<feature type="region of interest" description="Disordered" evidence="1">
    <location>
        <begin position="1"/>
        <end position="36"/>
    </location>
</feature>
<sequence length="181" mass="19491">MKKAGGELTEKCEAAPPAEVAPKKKQKKTAGDFKAKKPSVPSLFELILKGVTTFAERKGVSLLGLKKALSIGGYDVDKNQSQVKESPKKVKKSAATKSPKKTKAAPAKKVAKNPAKEPKSAKKSPAKVVKPKTAKPKAAKPKKSALHTKALLRANTESRREYVHTQHVMPQLSTVNNTIYS</sequence>
<dbReference type="EMBL" id="JANPWB010000004">
    <property type="protein sequence ID" value="KAJ1194898.1"/>
    <property type="molecule type" value="Genomic_DNA"/>
</dbReference>
<feature type="compositionally biased region" description="Basic and acidic residues" evidence="1">
    <location>
        <begin position="1"/>
        <end position="13"/>
    </location>
</feature>
<evidence type="ECO:0000313" key="3">
    <source>
        <dbReference type="Proteomes" id="UP001066276"/>
    </source>
</evidence>
<dbReference type="Proteomes" id="UP001066276">
    <property type="component" value="Chromosome 2_2"/>
</dbReference>
<reference evidence="2" key="1">
    <citation type="journal article" date="2022" name="bioRxiv">
        <title>Sequencing and chromosome-scale assembly of the giantPleurodeles waltlgenome.</title>
        <authorList>
            <person name="Brown T."/>
            <person name="Elewa A."/>
            <person name="Iarovenko S."/>
            <person name="Subramanian E."/>
            <person name="Araus A.J."/>
            <person name="Petzold A."/>
            <person name="Susuki M."/>
            <person name="Suzuki K.-i.T."/>
            <person name="Hayashi T."/>
            <person name="Toyoda A."/>
            <person name="Oliveira C."/>
            <person name="Osipova E."/>
            <person name="Leigh N.D."/>
            <person name="Simon A."/>
            <person name="Yun M.H."/>
        </authorList>
    </citation>
    <scope>NUCLEOTIDE SEQUENCE</scope>
    <source>
        <strain evidence="2">20211129_DDA</strain>
        <tissue evidence="2">Liver</tissue>
    </source>
</reference>
<protein>
    <recommendedName>
        <fullName evidence="4">H15 domain-containing protein</fullName>
    </recommendedName>
</protein>
<dbReference type="InterPro" id="IPR036390">
    <property type="entry name" value="WH_DNA-bd_sf"/>
</dbReference>
<name>A0AAV7V0I3_PLEWA</name>
<evidence type="ECO:0008006" key="4">
    <source>
        <dbReference type="Google" id="ProtNLM"/>
    </source>
</evidence>
<proteinExistence type="predicted"/>
<comment type="caution">
    <text evidence="2">The sequence shown here is derived from an EMBL/GenBank/DDBJ whole genome shotgun (WGS) entry which is preliminary data.</text>
</comment>
<feature type="compositionally biased region" description="Basic residues" evidence="1">
    <location>
        <begin position="121"/>
        <end position="146"/>
    </location>
</feature>
<dbReference type="AlphaFoldDB" id="A0AAV7V0I3"/>
<feature type="compositionally biased region" description="Basic residues" evidence="1">
    <location>
        <begin position="89"/>
        <end position="103"/>
    </location>
</feature>
<organism evidence="2 3">
    <name type="scientific">Pleurodeles waltl</name>
    <name type="common">Iberian ribbed newt</name>
    <dbReference type="NCBI Taxonomy" id="8319"/>
    <lineage>
        <taxon>Eukaryota</taxon>
        <taxon>Metazoa</taxon>
        <taxon>Chordata</taxon>
        <taxon>Craniata</taxon>
        <taxon>Vertebrata</taxon>
        <taxon>Euteleostomi</taxon>
        <taxon>Amphibia</taxon>
        <taxon>Batrachia</taxon>
        <taxon>Caudata</taxon>
        <taxon>Salamandroidea</taxon>
        <taxon>Salamandridae</taxon>
        <taxon>Pleurodelinae</taxon>
        <taxon>Pleurodeles</taxon>
    </lineage>
</organism>
<dbReference type="InterPro" id="IPR036388">
    <property type="entry name" value="WH-like_DNA-bd_sf"/>
</dbReference>
<dbReference type="SUPFAM" id="SSF46785">
    <property type="entry name" value="Winged helix' DNA-binding domain"/>
    <property type="match status" value="1"/>
</dbReference>
<accession>A0AAV7V0I3</accession>
<keyword evidence="3" id="KW-1185">Reference proteome</keyword>
<feature type="region of interest" description="Disordered" evidence="1">
    <location>
        <begin position="74"/>
        <end position="148"/>
    </location>
</feature>
<evidence type="ECO:0000256" key="1">
    <source>
        <dbReference type="SAM" id="MobiDB-lite"/>
    </source>
</evidence>
<dbReference type="Gene3D" id="1.10.10.10">
    <property type="entry name" value="Winged helix-like DNA-binding domain superfamily/Winged helix DNA-binding domain"/>
    <property type="match status" value="1"/>
</dbReference>
<evidence type="ECO:0000313" key="2">
    <source>
        <dbReference type="EMBL" id="KAJ1194898.1"/>
    </source>
</evidence>
<gene>
    <name evidence="2" type="ORF">NDU88_004183</name>
</gene>